<dbReference type="CDD" id="cd16405">
    <property type="entry name" value="RepB_like_N"/>
    <property type="match status" value="1"/>
</dbReference>
<keyword evidence="2" id="KW-0159">Chromosome partition</keyword>
<name>A0ABU8XRX2_9PROT</name>
<protein>
    <submittedName>
        <fullName evidence="4">ParB/RepB/Spo0J family partition protein</fullName>
    </submittedName>
</protein>
<dbReference type="SMART" id="SM00470">
    <property type="entry name" value="ParB"/>
    <property type="match status" value="1"/>
</dbReference>
<comment type="caution">
    <text evidence="4">The sequence shown here is derived from an EMBL/GenBank/DDBJ whole genome shotgun (WGS) entry which is preliminary data.</text>
</comment>
<dbReference type="RefSeq" id="WP_418159816.1">
    <property type="nucleotide sequence ID" value="NZ_JBBLZC010000011.1"/>
</dbReference>
<dbReference type="SUPFAM" id="SSF110849">
    <property type="entry name" value="ParB/Sulfiredoxin"/>
    <property type="match status" value="1"/>
</dbReference>
<dbReference type="InterPro" id="IPR036086">
    <property type="entry name" value="ParB/Sulfiredoxin_sf"/>
</dbReference>
<accession>A0ABU8XRX2</accession>
<evidence type="ECO:0000256" key="1">
    <source>
        <dbReference type="ARBA" id="ARBA00006295"/>
    </source>
</evidence>
<evidence type="ECO:0000259" key="3">
    <source>
        <dbReference type="SMART" id="SM00470"/>
    </source>
</evidence>
<dbReference type="PANTHER" id="PTHR33375:SF1">
    <property type="entry name" value="CHROMOSOME-PARTITIONING PROTEIN PARB-RELATED"/>
    <property type="match status" value="1"/>
</dbReference>
<dbReference type="InterPro" id="IPR004437">
    <property type="entry name" value="ParB/RepB/Spo0J"/>
</dbReference>
<dbReference type="SUPFAM" id="SSF109709">
    <property type="entry name" value="KorB DNA-binding domain-like"/>
    <property type="match status" value="1"/>
</dbReference>
<keyword evidence="5" id="KW-1185">Reference proteome</keyword>
<dbReference type="Proteomes" id="UP001375743">
    <property type="component" value="Unassembled WGS sequence"/>
</dbReference>
<dbReference type="EMBL" id="JBBLZC010000011">
    <property type="protein sequence ID" value="MEK0083965.1"/>
    <property type="molecule type" value="Genomic_DNA"/>
</dbReference>
<dbReference type="Gene3D" id="1.10.10.2830">
    <property type="match status" value="1"/>
</dbReference>
<feature type="domain" description="ParB-like N-terminal" evidence="3">
    <location>
        <begin position="71"/>
        <end position="162"/>
    </location>
</feature>
<gene>
    <name evidence="4" type="ORF">U1T56_12450</name>
</gene>
<dbReference type="Pfam" id="PF17762">
    <property type="entry name" value="HTH_ParB"/>
    <property type="match status" value="1"/>
</dbReference>
<dbReference type="NCBIfam" id="TIGR00180">
    <property type="entry name" value="parB_part"/>
    <property type="match status" value="1"/>
</dbReference>
<dbReference type="InterPro" id="IPR037972">
    <property type="entry name" value="RepB_N"/>
</dbReference>
<dbReference type="InterPro" id="IPR003115">
    <property type="entry name" value="ParB_N"/>
</dbReference>
<dbReference type="InterPro" id="IPR050336">
    <property type="entry name" value="Chromosome_partition/occlusion"/>
</dbReference>
<evidence type="ECO:0000313" key="5">
    <source>
        <dbReference type="Proteomes" id="UP001375743"/>
    </source>
</evidence>
<evidence type="ECO:0000256" key="2">
    <source>
        <dbReference type="ARBA" id="ARBA00022829"/>
    </source>
</evidence>
<dbReference type="Pfam" id="PF02195">
    <property type="entry name" value="ParB_N"/>
    <property type="match status" value="1"/>
</dbReference>
<sequence length="333" mass="36519">MPRDKATLEELDAAIADLGRSAAQGSPPPRPRRGIVPISEQVREVARATGEAYEDLKAEMERAAAEGRLVIEVEPAEITDSAHRDRDERAFGDAAFLELVASIRDEGQIAPVALRRLPQGGYETVFGHRRVRACRTLGRKVRAVVLEGDDKALVRRMLIENAVRRDLSPIEKAKAWQRLLASGLFTRQELGATLQVTPQQISNVVVLAGLPDELLELVGDWRELGINAGRRLLAAFEAAGRRLPPALAERVRAAGGGAAKRAQLLTRGLVAAGREEGEGTSELIRARDGRRLARLTRAGGQLVLRFQPDLDEAVVRALVRRLPELLDELQPRR</sequence>
<proteinExistence type="inferred from homology"/>
<organism evidence="4 5">
    <name type="scientific">Benzoatithermus flavus</name>
    <dbReference type="NCBI Taxonomy" id="3108223"/>
    <lineage>
        <taxon>Bacteria</taxon>
        <taxon>Pseudomonadati</taxon>
        <taxon>Pseudomonadota</taxon>
        <taxon>Alphaproteobacteria</taxon>
        <taxon>Geminicoccales</taxon>
        <taxon>Geminicoccaceae</taxon>
        <taxon>Benzoatithermus</taxon>
    </lineage>
</organism>
<dbReference type="InterPro" id="IPR041468">
    <property type="entry name" value="HTH_ParB/Spo0J"/>
</dbReference>
<comment type="similarity">
    <text evidence="1">Belongs to the ParB family.</text>
</comment>
<evidence type="ECO:0000313" key="4">
    <source>
        <dbReference type="EMBL" id="MEK0083965.1"/>
    </source>
</evidence>
<dbReference type="Gene3D" id="3.90.1530.30">
    <property type="match status" value="1"/>
</dbReference>
<reference evidence="4 5" key="1">
    <citation type="submission" date="2024-01" db="EMBL/GenBank/DDBJ databases">
        <title>Multi-omics insights into the function and evolution of sodium benzoate biodegradation pathways in Benzoatithermus flavus gen. nov., sp. nov. from hot spring.</title>
        <authorList>
            <person name="Hu C.-J."/>
            <person name="Li W.-J."/>
        </authorList>
    </citation>
    <scope>NUCLEOTIDE SEQUENCE [LARGE SCALE GENOMIC DNA]</scope>
    <source>
        <strain evidence="4 5">SYSU G07066</strain>
    </source>
</reference>
<dbReference type="PANTHER" id="PTHR33375">
    <property type="entry name" value="CHROMOSOME-PARTITIONING PROTEIN PARB-RELATED"/>
    <property type="match status" value="1"/>
</dbReference>